<protein>
    <submittedName>
        <fullName evidence="3">Uncharacterized protein</fullName>
    </submittedName>
</protein>
<dbReference type="AlphaFoldDB" id="A0A0F9N8H5"/>
<feature type="transmembrane region" description="Helical" evidence="2">
    <location>
        <begin position="56"/>
        <end position="76"/>
    </location>
</feature>
<gene>
    <name evidence="3" type="ORF">LCGC14_0982120</name>
</gene>
<comment type="caution">
    <text evidence="3">The sequence shown here is derived from an EMBL/GenBank/DDBJ whole genome shotgun (WGS) entry which is preliminary data.</text>
</comment>
<keyword evidence="2" id="KW-1133">Transmembrane helix</keyword>
<evidence type="ECO:0000256" key="1">
    <source>
        <dbReference type="SAM" id="MobiDB-lite"/>
    </source>
</evidence>
<organism evidence="3">
    <name type="scientific">marine sediment metagenome</name>
    <dbReference type="NCBI Taxonomy" id="412755"/>
    <lineage>
        <taxon>unclassified sequences</taxon>
        <taxon>metagenomes</taxon>
        <taxon>ecological metagenomes</taxon>
    </lineage>
</organism>
<accession>A0A0F9N8H5</accession>
<keyword evidence="2" id="KW-0472">Membrane</keyword>
<dbReference type="EMBL" id="LAZR01003674">
    <property type="protein sequence ID" value="KKN15820.1"/>
    <property type="molecule type" value="Genomic_DNA"/>
</dbReference>
<proteinExistence type="predicted"/>
<reference evidence="3" key="1">
    <citation type="journal article" date="2015" name="Nature">
        <title>Complex archaea that bridge the gap between prokaryotes and eukaryotes.</title>
        <authorList>
            <person name="Spang A."/>
            <person name="Saw J.H."/>
            <person name="Jorgensen S.L."/>
            <person name="Zaremba-Niedzwiedzka K."/>
            <person name="Martijn J."/>
            <person name="Lind A.E."/>
            <person name="van Eijk R."/>
            <person name="Schleper C."/>
            <person name="Guy L."/>
            <person name="Ettema T.J."/>
        </authorList>
    </citation>
    <scope>NUCLEOTIDE SEQUENCE</scope>
</reference>
<name>A0A0F9N8H5_9ZZZZ</name>
<keyword evidence="2" id="KW-0812">Transmembrane</keyword>
<evidence type="ECO:0000256" key="2">
    <source>
        <dbReference type="SAM" id="Phobius"/>
    </source>
</evidence>
<evidence type="ECO:0000313" key="3">
    <source>
        <dbReference type="EMBL" id="KKN15820.1"/>
    </source>
</evidence>
<feature type="region of interest" description="Disordered" evidence="1">
    <location>
        <begin position="1"/>
        <end position="40"/>
    </location>
</feature>
<sequence>MPEQPSDPDATKRETRVADASAALVLNPKEPTPPSLVTDTGKHPVVIIKPEPTSRFIAGLALDITIVLCITALILFNKITASEGLPWVALLAGVKANQLRKPGLGSAGAVLSILGITKGIT</sequence>